<dbReference type="SUPFAM" id="SSF56762">
    <property type="entry name" value="HydB/Nqo4-like"/>
    <property type="match status" value="1"/>
</dbReference>
<dbReference type="InterPro" id="IPR022885">
    <property type="entry name" value="NDH1_su_D/H"/>
</dbReference>
<dbReference type="PANTHER" id="PTHR11993">
    <property type="entry name" value="NADH-UBIQUINONE OXIDOREDUCTASE 49 KDA SUBUNIT"/>
    <property type="match status" value="1"/>
</dbReference>
<evidence type="ECO:0000313" key="7">
    <source>
        <dbReference type="EMBL" id="KCZ72542.1"/>
    </source>
</evidence>
<keyword evidence="2 5" id="KW-0813">Transport</keyword>
<evidence type="ECO:0000256" key="5">
    <source>
        <dbReference type="RuleBase" id="RU003685"/>
    </source>
</evidence>
<dbReference type="NCBIfam" id="NF004739">
    <property type="entry name" value="PRK06075.1"/>
    <property type="match status" value="1"/>
</dbReference>
<dbReference type="Pfam" id="PF00346">
    <property type="entry name" value="Complex1_49kDa"/>
    <property type="match status" value="1"/>
</dbReference>
<dbReference type="PANTHER" id="PTHR11993:SF10">
    <property type="entry name" value="NADH DEHYDROGENASE [UBIQUINONE] IRON-SULFUR PROTEIN 2, MITOCHONDRIAL"/>
    <property type="match status" value="1"/>
</dbReference>
<dbReference type="EC" id="1.6.5.3" evidence="7"/>
<sequence>METEELLINMGPVHPSTHGVLRFKLRMDGEIIKECTIVLGYLHRGTEKLAEMKTYLQFIPYTDRLDYVSAMPSNYAYVKAVEELADIEVPLRAEYIRVLVMELNRIVNHLVAIGSLLMDLGASTMMMWGFREREKALQLFEMLCGARMTFSYMRIGGVREDLPDGFIPKLKEFIEDMEKRIADYEQLINNNEIFLMRMKGIATISAEEAINYGMTGPTLRGSGVNYDIRRLEPYSIYPDLDFKVCVRSEGDSYARYIVRIDEMRESLHILRQLIDNMPESSIIATQKYGIIPMTGAPYTAQTYFPRIFTPPAGEVYSRIEAPKGELGFYIVSDGTTKPYRIKIRSPSFCNLAAIPQLVRGLKIPDLIAAFGSIDVVLGDVDR</sequence>
<evidence type="ECO:0000256" key="1">
    <source>
        <dbReference type="ARBA" id="ARBA00005769"/>
    </source>
</evidence>
<organism evidence="7 8">
    <name type="scientific">Candidatus Methanoperedens nitratireducens</name>
    <dbReference type="NCBI Taxonomy" id="1392998"/>
    <lineage>
        <taxon>Archaea</taxon>
        <taxon>Methanobacteriati</taxon>
        <taxon>Methanobacteriota</taxon>
        <taxon>Stenosarchaea group</taxon>
        <taxon>Methanomicrobia</taxon>
        <taxon>Methanosarcinales</taxon>
        <taxon>ANME-2 cluster</taxon>
        <taxon>Candidatus Methanoperedentaceae</taxon>
        <taxon>Candidatus Methanoperedens</taxon>
    </lineage>
</organism>
<dbReference type="InterPro" id="IPR001135">
    <property type="entry name" value="NADH_Q_OxRdtase_suD"/>
</dbReference>
<dbReference type="Proteomes" id="UP000027153">
    <property type="component" value="Unassembled WGS sequence"/>
</dbReference>
<keyword evidence="4 5" id="KW-0520">NAD</keyword>
<dbReference type="NCBIfam" id="TIGR01962">
    <property type="entry name" value="NuoD"/>
    <property type="match status" value="1"/>
</dbReference>
<dbReference type="Gene3D" id="1.10.645.10">
    <property type="entry name" value="Cytochrome-c3 Hydrogenase, chain B"/>
    <property type="match status" value="1"/>
</dbReference>
<dbReference type="GO" id="GO:0048038">
    <property type="term" value="F:quinone binding"/>
    <property type="evidence" value="ECO:0007669"/>
    <property type="project" value="InterPro"/>
</dbReference>
<gene>
    <name evidence="7" type="ORF">ANME2D_00971</name>
</gene>
<dbReference type="GO" id="GO:0016651">
    <property type="term" value="F:oxidoreductase activity, acting on NAD(P)H"/>
    <property type="evidence" value="ECO:0007669"/>
    <property type="project" value="InterPro"/>
</dbReference>
<protein>
    <submittedName>
        <fullName evidence="7">NADH dehydrogenase I, D subunit</fullName>
        <ecNumber evidence="7">1.6.5.3</ecNumber>
    </submittedName>
</protein>
<comment type="caution">
    <text evidence="7">The sequence shown here is derived from an EMBL/GenBank/DDBJ whole genome shotgun (WGS) entry which is preliminary data.</text>
</comment>
<keyword evidence="3 5" id="KW-1278">Translocase</keyword>
<dbReference type="EMBL" id="JMIY01000002">
    <property type="protein sequence ID" value="KCZ72542.1"/>
    <property type="molecule type" value="Genomic_DNA"/>
</dbReference>
<evidence type="ECO:0000256" key="3">
    <source>
        <dbReference type="ARBA" id="ARBA00022967"/>
    </source>
</evidence>
<dbReference type="PATRIC" id="fig|1392998.3.peg.1137"/>
<dbReference type="HAMAP" id="MF_01358">
    <property type="entry name" value="NDH1_NuoD"/>
    <property type="match status" value="1"/>
</dbReference>
<dbReference type="AlphaFoldDB" id="A0A062V5E9"/>
<comment type="similarity">
    <text evidence="1 5">Belongs to the complex I 49 kDa subunit family.</text>
</comment>
<dbReference type="InterPro" id="IPR014029">
    <property type="entry name" value="NADH_UbQ_OxRdtase_49kDa_CS"/>
</dbReference>
<accession>A0A062V5E9</accession>
<dbReference type="GO" id="GO:0051287">
    <property type="term" value="F:NAD binding"/>
    <property type="evidence" value="ECO:0007669"/>
    <property type="project" value="InterPro"/>
</dbReference>
<feature type="domain" description="NADH-quinone oxidoreductase subunit D" evidence="6">
    <location>
        <begin position="119"/>
        <end position="382"/>
    </location>
</feature>
<keyword evidence="7" id="KW-0560">Oxidoreductase</keyword>
<reference evidence="7 8" key="1">
    <citation type="journal article" date="2013" name="Nature">
        <title>Anaerobic oxidation of methane coupled to nitrate reduction in a novel archaeal lineage.</title>
        <authorList>
            <person name="Haroon M.F."/>
            <person name="Hu S."/>
            <person name="Shi Y."/>
            <person name="Imelfort M."/>
            <person name="Keller J."/>
            <person name="Hugenholtz P."/>
            <person name="Yuan Z."/>
            <person name="Tyson G.W."/>
        </authorList>
    </citation>
    <scope>NUCLEOTIDE SEQUENCE [LARGE SCALE GENOMIC DNA]</scope>
    <source>
        <strain evidence="7 8">ANME-2d</strain>
    </source>
</reference>
<evidence type="ECO:0000256" key="4">
    <source>
        <dbReference type="ARBA" id="ARBA00023027"/>
    </source>
</evidence>
<dbReference type="InterPro" id="IPR029014">
    <property type="entry name" value="NiFe-Hase_large"/>
</dbReference>
<evidence type="ECO:0000259" key="6">
    <source>
        <dbReference type="Pfam" id="PF00346"/>
    </source>
</evidence>
<dbReference type="RefSeq" id="WP_241763304.1">
    <property type="nucleotide sequence ID" value="NZ_JMIY01000002.1"/>
</dbReference>
<evidence type="ECO:0000313" key="8">
    <source>
        <dbReference type="Proteomes" id="UP000027153"/>
    </source>
</evidence>
<proteinExistence type="inferred from homology"/>
<name>A0A062V5E9_9EURY</name>
<keyword evidence="8" id="KW-1185">Reference proteome</keyword>
<evidence type="ECO:0000256" key="2">
    <source>
        <dbReference type="ARBA" id="ARBA00022448"/>
    </source>
</evidence>
<dbReference type="PROSITE" id="PS00535">
    <property type="entry name" value="COMPLEX1_49K"/>
    <property type="match status" value="1"/>
</dbReference>